<proteinExistence type="predicted"/>
<evidence type="ECO:0000256" key="1">
    <source>
        <dbReference type="SAM" id="Coils"/>
    </source>
</evidence>
<keyword evidence="3" id="KW-1185">Reference proteome</keyword>
<feature type="coiled-coil region" evidence="1">
    <location>
        <begin position="15"/>
        <end position="78"/>
    </location>
</feature>
<comment type="caution">
    <text evidence="2">The sequence shown here is derived from an EMBL/GenBank/DDBJ whole genome shotgun (WGS) entry which is preliminary data.</text>
</comment>
<protein>
    <submittedName>
        <fullName evidence="2">Uncharacterized protein</fullName>
    </submittedName>
</protein>
<evidence type="ECO:0000313" key="2">
    <source>
        <dbReference type="EMBL" id="PBK03648.1"/>
    </source>
</evidence>
<accession>A0A2A3MFR4</accession>
<name>A0A2A3MFR4_9PSED</name>
<dbReference type="EMBL" id="NTMR01000017">
    <property type="protein sequence ID" value="PBK03648.1"/>
    <property type="molecule type" value="Genomic_DNA"/>
</dbReference>
<evidence type="ECO:0000313" key="3">
    <source>
        <dbReference type="Proteomes" id="UP000242313"/>
    </source>
</evidence>
<gene>
    <name evidence="2" type="ORF">CNQ84_13810</name>
</gene>
<sequence length="191" mass="19473">MDISISASQALSAQVSAATQAMIDLTEKKSKVQEEISAIEQAALADPKSQPSAESPAIEKLKSNLQNITGNIETLGKLVAPDAPGVTGQVTRSSSSGITMTQVFPKPLAIGYRAVLMELLDSQDADNVDLTLSGLAITSGGSVVVAANQAPSDTDGDQSQAVTSDHTPKIVIIGTGSETSPAGVSSKADTH</sequence>
<organism evidence="2 3">
    <name type="scientific">Pseudomonas abyssi</name>
    <dbReference type="NCBI Taxonomy" id="170540"/>
    <lineage>
        <taxon>Bacteria</taxon>
        <taxon>Pseudomonadati</taxon>
        <taxon>Pseudomonadota</taxon>
        <taxon>Gammaproteobacteria</taxon>
        <taxon>Pseudomonadales</taxon>
        <taxon>Pseudomonadaceae</taxon>
        <taxon>Pseudomonas</taxon>
    </lineage>
</organism>
<dbReference type="AlphaFoldDB" id="A0A2A3MFR4"/>
<dbReference type="Proteomes" id="UP000242313">
    <property type="component" value="Unassembled WGS sequence"/>
</dbReference>
<keyword evidence="1" id="KW-0175">Coiled coil</keyword>
<reference evidence="2 3" key="1">
    <citation type="submission" date="2017-09" db="EMBL/GenBank/DDBJ databases">
        <title>Pseudomonas abyssi sp. nov. isolated from Abyssopelagic Water.</title>
        <authorList>
            <person name="Wei Y."/>
        </authorList>
    </citation>
    <scope>NUCLEOTIDE SEQUENCE [LARGE SCALE GENOMIC DNA]</scope>
    <source>
        <strain evidence="2 3">MT5</strain>
    </source>
</reference>